<dbReference type="Pfam" id="PF09413">
    <property type="entry name" value="DUF2007"/>
    <property type="match status" value="1"/>
</dbReference>
<dbReference type="InterPro" id="IPR011322">
    <property type="entry name" value="N-reg_PII-like_a/b"/>
</dbReference>
<evidence type="ECO:0000259" key="2">
    <source>
        <dbReference type="Pfam" id="PF09413"/>
    </source>
</evidence>
<organism evidence="3 4">
    <name type="scientific">Ancylomarina euxinus</name>
    <dbReference type="NCBI Taxonomy" id="2283627"/>
    <lineage>
        <taxon>Bacteria</taxon>
        <taxon>Pseudomonadati</taxon>
        <taxon>Bacteroidota</taxon>
        <taxon>Bacteroidia</taxon>
        <taxon>Marinilabiliales</taxon>
        <taxon>Marinifilaceae</taxon>
        <taxon>Ancylomarina</taxon>
    </lineage>
</organism>
<dbReference type="OrthoDB" id="8480302at2"/>
<comment type="caution">
    <text evidence="3">The sequence shown here is derived from an EMBL/GenBank/DDBJ whole genome shotgun (WGS) entry which is preliminary data.</text>
</comment>
<dbReference type="EMBL" id="QQWG01000016">
    <property type="protein sequence ID" value="RRG19835.1"/>
    <property type="molecule type" value="Genomic_DNA"/>
</dbReference>
<keyword evidence="1" id="KW-0472">Membrane</keyword>
<dbReference type="AlphaFoldDB" id="A0A425XYC2"/>
<keyword evidence="4" id="KW-1185">Reference proteome</keyword>
<dbReference type="Gene3D" id="3.30.70.790">
    <property type="entry name" value="UreE, C-terminal domain"/>
    <property type="match status" value="1"/>
</dbReference>
<evidence type="ECO:0000256" key="1">
    <source>
        <dbReference type="SAM" id="Phobius"/>
    </source>
</evidence>
<reference evidence="3 4" key="1">
    <citation type="submission" date="2018-07" db="EMBL/GenBank/DDBJ databases">
        <title>Draft genome sequence of Ancylomarina sp. M1P.</title>
        <authorList>
            <person name="Yadav S."/>
            <person name="Villanueva L."/>
            <person name="Damste J.S.S."/>
        </authorList>
    </citation>
    <scope>NUCLEOTIDE SEQUENCE [LARGE SCALE GENOMIC DNA]</scope>
    <source>
        <strain evidence="3 4">M1P</strain>
    </source>
</reference>
<dbReference type="SUPFAM" id="SSF54913">
    <property type="entry name" value="GlnB-like"/>
    <property type="match status" value="1"/>
</dbReference>
<keyword evidence="1" id="KW-0812">Transmembrane</keyword>
<feature type="transmembrane region" description="Helical" evidence="1">
    <location>
        <begin position="97"/>
        <end position="118"/>
    </location>
</feature>
<dbReference type="RefSeq" id="WP_125031492.1">
    <property type="nucleotide sequence ID" value="NZ_JAPXVP010000014.1"/>
</dbReference>
<accession>A0A425XYC2</accession>
<keyword evidence="1" id="KW-1133">Transmembrane helix</keyword>
<name>A0A425XYC2_9BACT</name>
<evidence type="ECO:0000313" key="4">
    <source>
        <dbReference type="Proteomes" id="UP000285794"/>
    </source>
</evidence>
<gene>
    <name evidence="3" type="ORF">DWB61_13885</name>
</gene>
<protein>
    <submittedName>
        <fullName evidence="3">DUF2007 domain-containing protein</fullName>
    </submittedName>
</protein>
<sequence>MSIIRLMTCETAIEANLIKGRLKNEGIEVFITNENFSNLMPHYNHILNSGIQIMLHETDYDNARTLLGLNAKTELICPNCQSKNIKMGLGKNKIRKIIAIIMSLLIFTPFNNLNSVYYCKDCKSEF</sequence>
<dbReference type="Proteomes" id="UP000285794">
    <property type="component" value="Unassembled WGS sequence"/>
</dbReference>
<dbReference type="InterPro" id="IPR018551">
    <property type="entry name" value="DUF2007"/>
</dbReference>
<proteinExistence type="predicted"/>
<feature type="domain" description="DUF2007" evidence="2">
    <location>
        <begin position="4"/>
        <end position="67"/>
    </location>
</feature>
<evidence type="ECO:0000313" key="3">
    <source>
        <dbReference type="EMBL" id="RRG19835.1"/>
    </source>
</evidence>